<gene>
    <name evidence="3" type="ORF">CLHOM_19180</name>
</gene>
<dbReference type="InterPro" id="IPR009492">
    <property type="entry name" value="TniQ"/>
</dbReference>
<reference evidence="4" key="1">
    <citation type="submission" date="2015-08" db="EMBL/GenBank/DDBJ databases">
        <title>Genome sequence of the strict anaerobe Clostridium homopropionicum LuHBu1 (DSM 5847T).</title>
        <authorList>
            <person name="Poehlein A."/>
            <person name="Beck M."/>
            <person name="Schiel-Bengelsdorf B."/>
            <person name="Bengelsdorf F.R."/>
            <person name="Daniel R."/>
            <person name="Duerre P."/>
        </authorList>
    </citation>
    <scope>NUCLEOTIDE SEQUENCE [LARGE SCALE GENOMIC DNA]</scope>
    <source>
        <strain evidence="4">DSM 5847</strain>
    </source>
</reference>
<accession>A0A0L6ZA31</accession>
<proteinExistence type="predicted"/>
<dbReference type="PATRIC" id="fig|1121318.3.peg.1938"/>
<dbReference type="RefSeq" id="WP_052221455.1">
    <property type="nucleotide sequence ID" value="NZ_LHUR01000022.1"/>
</dbReference>
<dbReference type="InterPro" id="IPR032750">
    <property type="entry name" value="TnsD_C"/>
</dbReference>
<protein>
    <submittedName>
        <fullName evidence="3">Uncharacterized protein</fullName>
    </submittedName>
</protein>
<comment type="caution">
    <text evidence="3">The sequence shown here is derived from an EMBL/GenBank/DDBJ whole genome shotgun (WGS) entry which is preliminary data.</text>
</comment>
<evidence type="ECO:0000259" key="2">
    <source>
        <dbReference type="Pfam" id="PF15978"/>
    </source>
</evidence>
<dbReference type="EMBL" id="LHUR01000022">
    <property type="protein sequence ID" value="KOA19829.1"/>
    <property type="molecule type" value="Genomic_DNA"/>
</dbReference>
<sequence length="628" mass="73977">MINYIPRIYDDELFYSFVARYSEISGDTNLKNILKDFFGSKTITPYVQFPCNISKFCSSVFEDLNLNADIIISGHTMFPIYEPFLTTSRKKEILEDMKFSNGQRIGFLLGIQAGAIFSTKELKYCPLCVREDVNSSGEAYFHRGHQVDGILVCHKHGCKIKTYTYGKDNYISRLKYISLNPKYTDKDVNYYNEQQSAILLKIAKAAFLLLKNSNNQYEINIINKKYKVLLKQKGLLTISREIRQDKTVRFFKMYYGDEILNIMNLNFNVDSDSSWIRNILRNNKRIINPIKHIMLILFLCDNMNTFLKKPEDEYEYFGNGPWPCLNPVSDHYREKVIKNVKITADYKTRLPIGTFNCSCGFKYSRKGPDNHNEHIYEIGRIKCFGHVWESQLLSIACAGSKSVREICRIMRCDAKTVKKYIDKIENGYIKISDSVKKDYDISNFQNKRLLKYRNNLISFIKENSDLTRTEIRRIAQKEYTWLYRNDKEWLFENLPQKTYRVKMNRNKVEWEPRDNEVLILIKNAYNDIVNSNKPIRITKSRLGNVAGISSLIYNKKSKLPKTQKFISNMVESIDKFHIRKVNYIYNNLIKQQGYVRKWQILKQVARNPSVSVKFYIDECFRVKKDKLT</sequence>
<dbReference type="STRING" id="36844.SAMN04488501_10275"/>
<feature type="domain" description="TniQ" evidence="1">
    <location>
        <begin position="5"/>
        <end position="159"/>
    </location>
</feature>
<organism evidence="3 4">
    <name type="scientific">Clostridium homopropionicum DSM 5847</name>
    <dbReference type="NCBI Taxonomy" id="1121318"/>
    <lineage>
        <taxon>Bacteria</taxon>
        <taxon>Bacillati</taxon>
        <taxon>Bacillota</taxon>
        <taxon>Clostridia</taxon>
        <taxon>Eubacteriales</taxon>
        <taxon>Clostridiaceae</taxon>
        <taxon>Clostridium</taxon>
    </lineage>
</organism>
<dbReference type="Pfam" id="PF06527">
    <property type="entry name" value="TniQ"/>
    <property type="match status" value="1"/>
</dbReference>
<evidence type="ECO:0000313" key="3">
    <source>
        <dbReference type="EMBL" id="KOA19829.1"/>
    </source>
</evidence>
<keyword evidence="4" id="KW-1185">Reference proteome</keyword>
<dbReference type="Pfam" id="PF15978">
    <property type="entry name" value="TnsD"/>
    <property type="match status" value="1"/>
</dbReference>
<name>A0A0L6ZA31_9CLOT</name>
<evidence type="ECO:0000259" key="1">
    <source>
        <dbReference type="Pfam" id="PF06527"/>
    </source>
</evidence>
<evidence type="ECO:0000313" key="4">
    <source>
        <dbReference type="Proteomes" id="UP000037043"/>
    </source>
</evidence>
<feature type="domain" description="Transposon Tn7 transposition protein TnsD C-terminal" evidence="2">
    <location>
        <begin position="202"/>
        <end position="566"/>
    </location>
</feature>
<dbReference type="AlphaFoldDB" id="A0A0L6ZA31"/>
<dbReference type="Proteomes" id="UP000037043">
    <property type="component" value="Unassembled WGS sequence"/>
</dbReference>